<evidence type="ECO:0000313" key="1">
    <source>
        <dbReference type="EMBL" id="KKM95782.1"/>
    </source>
</evidence>
<proteinExistence type="predicted"/>
<dbReference type="EMBL" id="LAZR01005962">
    <property type="protein sequence ID" value="KKM95782.1"/>
    <property type="molecule type" value="Genomic_DNA"/>
</dbReference>
<accession>A0A0F9PRP3</accession>
<comment type="caution">
    <text evidence="1">The sequence shown here is derived from an EMBL/GenBank/DDBJ whole genome shotgun (WGS) entry which is preliminary data.</text>
</comment>
<dbReference type="AlphaFoldDB" id="A0A0F9PRP3"/>
<reference evidence="1" key="1">
    <citation type="journal article" date="2015" name="Nature">
        <title>Complex archaea that bridge the gap between prokaryotes and eukaryotes.</title>
        <authorList>
            <person name="Spang A."/>
            <person name="Saw J.H."/>
            <person name="Jorgensen S.L."/>
            <person name="Zaremba-Niedzwiedzka K."/>
            <person name="Martijn J."/>
            <person name="Lind A.E."/>
            <person name="van Eijk R."/>
            <person name="Schleper C."/>
            <person name="Guy L."/>
            <person name="Ettema T.J."/>
        </authorList>
    </citation>
    <scope>NUCLEOTIDE SEQUENCE</scope>
</reference>
<protein>
    <submittedName>
        <fullName evidence="1">Uncharacterized protein</fullName>
    </submittedName>
</protein>
<gene>
    <name evidence="1" type="ORF">LCGC14_1184780</name>
</gene>
<organism evidence="1">
    <name type="scientific">marine sediment metagenome</name>
    <dbReference type="NCBI Taxonomy" id="412755"/>
    <lineage>
        <taxon>unclassified sequences</taxon>
        <taxon>metagenomes</taxon>
        <taxon>ecological metagenomes</taxon>
    </lineage>
</organism>
<name>A0A0F9PRP3_9ZZZZ</name>
<sequence length="47" mass="5224">MRTLAHVALLSWRWQKAIRQLARAACEAGTSVAKFAAVAKLLELEED</sequence>